<dbReference type="SMART" id="SM00577">
    <property type="entry name" value="CPDc"/>
    <property type="match status" value="1"/>
</dbReference>
<accession>A0AB34JAW1</accession>
<feature type="domain" description="BRCT" evidence="8">
    <location>
        <begin position="484"/>
        <end position="560"/>
    </location>
</feature>
<keyword evidence="11" id="KW-1185">Reference proteome</keyword>
<dbReference type="InterPro" id="IPR001357">
    <property type="entry name" value="BRCT_dom"/>
</dbReference>
<sequence>MKKSPAKRKRSRLEVNVPLTSRPTSGEREDPLTRRLSTPDCMMSPVSHLRALTHDLEEGAKRRRAAQYLRESREAHLRGRRLYLVLDLDETLVHSLRSSVRQVQEEGGEAGGAAAGEGALEGGGDAEEGGESEEGEEEEDLTSEQEEEGEEAARVGEASGGREEGRHIGELSASAFAGAHKHGASAPSASAAEGAAGASEGQVTLRVQNVEFEMMLRPGVHAFLHEMSSLFAIHLYTMGSREYVQQALHHLDPTHTIFKPGQVLAWNPALDRTTKTLQRLLCVPELVLIVDDSPAAWSNHLSNLLLIDRFVGNPDDTSLSRVAHQLKLLHHSFFHGAPTASPHPTAPAPSAVSSDPPLSPLLESPSPSLPLPSAPAPAEPPPAPPPAPPHGRGSPAPSADAPSLLPPPLVPPLAPPLAPPLIPLLQPVLPALPAESASCGEMTADARQLLRAMCETVLEGVCCTFAGPTDFLTVDGVLPPEVMLAQRFGATFSSEIEPCVTHLLIPASSMSELVACERTSVLLSQAHSLGLLPKLRVLDARWLLDSIALCEKLPEEEYHILLPPC</sequence>
<reference evidence="10 11" key="1">
    <citation type="journal article" date="2024" name="Science">
        <title>Giant polyketide synthase enzymes in the biosynthesis of giant marine polyether toxins.</title>
        <authorList>
            <person name="Fallon T.R."/>
            <person name="Shende V.V."/>
            <person name="Wierzbicki I.H."/>
            <person name="Pendleton A.L."/>
            <person name="Watervoot N.F."/>
            <person name="Auber R.P."/>
            <person name="Gonzalez D.J."/>
            <person name="Wisecaver J.H."/>
            <person name="Moore B.S."/>
        </authorList>
    </citation>
    <scope>NUCLEOTIDE SEQUENCE [LARGE SCALE GENOMIC DNA]</scope>
    <source>
        <strain evidence="10 11">12B1</strain>
    </source>
</reference>
<dbReference type="Gene3D" id="3.40.50.1000">
    <property type="entry name" value="HAD superfamily/HAD-like"/>
    <property type="match status" value="1"/>
</dbReference>
<feature type="compositionally biased region" description="Low complexity" evidence="7">
    <location>
        <begin position="339"/>
        <end position="366"/>
    </location>
</feature>
<evidence type="ECO:0000313" key="11">
    <source>
        <dbReference type="Proteomes" id="UP001515480"/>
    </source>
</evidence>
<gene>
    <name evidence="10" type="ORF">AB1Y20_002983</name>
</gene>
<comment type="catalytic activity">
    <reaction evidence="6">
        <text>O-phospho-L-threonyl-[protein] + H2O = L-threonyl-[protein] + phosphate</text>
        <dbReference type="Rhea" id="RHEA:47004"/>
        <dbReference type="Rhea" id="RHEA-COMP:11060"/>
        <dbReference type="Rhea" id="RHEA-COMP:11605"/>
        <dbReference type="ChEBI" id="CHEBI:15377"/>
        <dbReference type="ChEBI" id="CHEBI:30013"/>
        <dbReference type="ChEBI" id="CHEBI:43474"/>
        <dbReference type="ChEBI" id="CHEBI:61977"/>
        <dbReference type="EC" id="3.1.3.16"/>
    </reaction>
</comment>
<dbReference type="GO" id="GO:0008420">
    <property type="term" value="F:RNA polymerase II CTD heptapeptide repeat phosphatase activity"/>
    <property type="evidence" value="ECO:0007669"/>
    <property type="project" value="InterPro"/>
</dbReference>
<feature type="compositionally biased region" description="Gly residues" evidence="7">
    <location>
        <begin position="109"/>
        <end position="123"/>
    </location>
</feature>
<feature type="compositionally biased region" description="Acidic residues" evidence="7">
    <location>
        <begin position="124"/>
        <end position="150"/>
    </location>
</feature>
<proteinExistence type="predicted"/>
<keyword evidence="4" id="KW-0539">Nucleus</keyword>
<keyword evidence="3" id="KW-0378">Hydrolase</keyword>
<name>A0AB34JAW1_PRYPA</name>
<dbReference type="EC" id="3.1.3.16" evidence="2"/>
<comment type="caution">
    <text evidence="10">The sequence shown here is derived from an EMBL/GenBank/DDBJ whole genome shotgun (WGS) entry which is preliminary data.</text>
</comment>
<dbReference type="PANTHER" id="PTHR23081">
    <property type="entry name" value="RNA POLYMERASE II CTD PHOSPHATASE"/>
    <property type="match status" value="1"/>
</dbReference>
<evidence type="ECO:0000256" key="4">
    <source>
        <dbReference type="ARBA" id="ARBA00023242"/>
    </source>
</evidence>
<dbReference type="Gene3D" id="3.40.50.10190">
    <property type="entry name" value="BRCT domain"/>
    <property type="match status" value="1"/>
</dbReference>
<evidence type="ECO:0000256" key="6">
    <source>
        <dbReference type="ARBA" id="ARBA00048336"/>
    </source>
</evidence>
<evidence type="ECO:0000256" key="5">
    <source>
        <dbReference type="ARBA" id="ARBA00047761"/>
    </source>
</evidence>
<dbReference type="InterPro" id="IPR036420">
    <property type="entry name" value="BRCT_dom_sf"/>
</dbReference>
<organism evidence="10 11">
    <name type="scientific">Prymnesium parvum</name>
    <name type="common">Toxic golden alga</name>
    <dbReference type="NCBI Taxonomy" id="97485"/>
    <lineage>
        <taxon>Eukaryota</taxon>
        <taxon>Haptista</taxon>
        <taxon>Haptophyta</taxon>
        <taxon>Prymnesiophyceae</taxon>
        <taxon>Prymnesiales</taxon>
        <taxon>Prymnesiaceae</taxon>
        <taxon>Prymnesium</taxon>
    </lineage>
</organism>
<feature type="region of interest" description="Disordered" evidence="7">
    <location>
        <begin position="339"/>
        <end position="407"/>
    </location>
</feature>
<feature type="region of interest" description="Disordered" evidence="7">
    <location>
        <begin position="103"/>
        <end position="165"/>
    </location>
</feature>
<dbReference type="InterPro" id="IPR036412">
    <property type="entry name" value="HAD-like_sf"/>
</dbReference>
<dbReference type="SUPFAM" id="SSF52113">
    <property type="entry name" value="BRCT domain"/>
    <property type="match status" value="1"/>
</dbReference>
<dbReference type="InterPro" id="IPR004274">
    <property type="entry name" value="FCP1_dom"/>
</dbReference>
<feature type="compositionally biased region" description="Low complexity" evidence="7">
    <location>
        <begin position="390"/>
        <end position="403"/>
    </location>
</feature>
<evidence type="ECO:0000256" key="2">
    <source>
        <dbReference type="ARBA" id="ARBA00013081"/>
    </source>
</evidence>
<dbReference type="Proteomes" id="UP001515480">
    <property type="component" value="Unassembled WGS sequence"/>
</dbReference>
<evidence type="ECO:0000256" key="7">
    <source>
        <dbReference type="SAM" id="MobiDB-lite"/>
    </source>
</evidence>
<feature type="region of interest" description="Disordered" evidence="7">
    <location>
        <begin position="1"/>
        <end position="41"/>
    </location>
</feature>
<dbReference type="PROSITE" id="PS50969">
    <property type="entry name" value="FCP1"/>
    <property type="match status" value="1"/>
</dbReference>
<dbReference type="AlphaFoldDB" id="A0AB34JAW1"/>
<feature type="compositionally biased region" description="Pro residues" evidence="7">
    <location>
        <begin position="367"/>
        <end position="389"/>
    </location>
</feature>
<feature type="domain" description="FCP1 homology" evidence="9">
    <location>
        <begin position="77"/>
        <end position="329"/>
    </location>
</feature>
<dbReference type="PANTHER" id="PTHR23081:SF36">
    <property type="entry name" value="RNA POLYMERASE II SUBUNIT A C-TERMINAL DOMAIN PHOSPHATASE"/>
    <property type="match status" value="1"/>
</dbReference>
<dbReference type="GO" id="GO:0005634">
    <property type="term" value="C:nucleus"/>
    <property type="evidence" value="ECO:0007669"/>
    <property type="project" value="UniProtKB-SubCell"/>
</dbReference>
<evidence type="ECO:0000256" key="1">
    <source>
        <dbReference type="ARBA" id="ARBA00004123"/>
    </source>
</evidence>
<feature type="compositionally biased region" description="Basic residues" evidence="7">
    <location>
        <begin position="1"/>
        <end position="11"/>
    </location>
</feature>
<dbReference type="PROSITE" id="PS50172">
    <property type="entry name" value="BRCT"/>
    <property type="match status" value="1"/>
</dbReference>
<evidence type="ECO:0000259" key="9">
    <source>
        <dbReference type="PROSITE" id="PS50969"/>
    </source>
</evidence>
<dbReference type="Pfam" id="PF03031">
    <property type="entry name" value="NIF"/>
    <property type="match status" value="1"/>
</dbReference>
<comment type="subcellular location">
    <subcellularLocation>
        <location evidence="1">Nucleus</location>
    </subcellularLocation>
</comment>
<dbReference type="SUPFAM" id="SSF56784">
    <property type="entry name" value="HAD-like"/>
    <property type="match status" value="1"/>
</dbReference>
<evidence type="ECO:0000256" key="3">
    <source>
        <dbReference type="ARBA" id="ARBA00022801"/>
    </source>
</evidence>
<evidence type="ECO:0000259" key="8">
    <source>
        <dbReference type="PROSITE" id="PS50172"/>
    </source>
</evidence>
<protein>
    <recommendedName>
        <fullName evidence="2">protein-serine/threonine phosphatase</fullName>
        <ecNumber evidence="2">3.1.3.16</ecNumber>
    </recommendedName>
</protein>
<comment type="catalytic activity">
    <reaction evidence="5">
        <text>O-phospho-L-seryl-[protein] + H2O = L-seryl-[protein] + phosphate</text>
        <dbReference type="Rhea" id="RHEA:20629"/>
        <dbReference type="Rhea" id="RHEA-COMP:9863"/>
        <dbReference type="Rhea" id="RHEA-COMP:11604"/>
        <dbReference type="ChEBI" id="CHEBI:15377"/>
        <dbReference type="ChEBI" id="CHEBI:29999"/>
        <dbReference type="ChEBI" id="CHEBI:43474"/>
        <dbReference type="ChEBI" id="CHEBI:83421"/>
        <dbReference type="EC" id="3.1.3.16"/>
    </reaction>
</comment>
<dbReference type="EMBL" id="JBGBPQ010000010">
    <property type="protein sequence ID" value="KAL1518696.1"/>
    <property type="molecule type" value="Genomic_DNA"/>
</dbReference>
<evidence type="ECO:0000313" key="10">
    <source>
        <dbReference type="EMBL" id="KAL1518696.1"/>
    </source>
</evidence>
<dbReference type="InterPro" id="IPR039189">
    <property type="entry name" value="Fcp1"/>
</dbReference>
<dbReference type="InterPro" id="IPR023214">
    <property type="entry name" value="HAD_sf"/>
</dbReference>